<accession>A0A0Q3F3I2</accession>
<dbReference type="ExpressionAtlas" id="A0A0Q3F3I2">
    <property type="expression patterns" value="baseline and differential"/>
</dbReference>
<reference evidence="2" key="3">
    <citation type="submission" date="2018-08" db="UniProtKB">
        <authorList>
            <consortium name="EnsemblPlants"/>
        </authorList>
    </citation>
    <scope>IDENTIFICATION</scope>
    <source>
        <strain evidence="2">cv. Bd21</strain>
    </source>
</reference>
<dbReference type="EMBL" id="CM000882">
    <property type="protein sequence ID" value="KQJ94103.1"/>
    <property type="molecule type" value="Genomic_DNA"/>
</dbReference>
<dbReference type="SUPFAM" id="SSF50494">
    <property type="entry name" value="Trypsin-like serine proteases"/>
    <property type="match status" value="1"/>
</dbReference>
<dbReference type="Gene3D" id="2.40.10.120">
    <property type="match status" value="1"/>
</dbReference>
<dbReference type="EnsemblPlants" id="KQJ94103">
    <property type="protein sequence ID" value="KQJ94103"/>
    <property type="gene ID" value="BRADI_3g08512v3"/>
</dbReference>
<reference evidence="1" key="2">
    <citation type="submission" date="2017-06" db="EMBL/GenBank/DDBJ databases">
        <title>WGS assembly of Brachypodium distachyon.</title>
        <authorList>
            <consortium name="The International Brachypodium Initiative"/>
            <person name="Lucas S."/>
            <person name="Harmon-Smith M."/>
            <person name="Lail K."/>
            <person name="Tice H."/>
            <person name="Grimwood J."/>
            <person name="Bruce D."/>
            <person name="Barry K."/>
            <person name="Shu S."/>
            <person name="Lindquist E."/>
            <person name="Wang M."/>
            <person name="Pitluck S."/>
            <person name="Vogel J.P."/>
            <person name="Garvin D.F."/>
            <person name="Mockler T.C."/>
            <person name="Schmutz J."/>
            <person name="Rokhsar D."/>
            <person name="Bevan M.W."/>
        </authorList>
    </citation>
    <scope>NUCLEOTIDE SEQUENCE</scope>
    <source>
        <strain evidence="1">Bd21</strain>
    </source>
</reference>
<dbReference type="PANTHER" id="PTHR36141">
    <property type="entry name" value="OS08G0148500 PROTEIN"/>
    <property type="match status" value="1"/>
</dbReference>
<sequence>KWLYERTKDSIVFIHIVPKADQLEAIENLMKSAGHVEESRRAAFINGNGHCGTGFVVEQGPDHLKILMSAHIIDHVFSSTNPVSSHVCNRVFTTRIICDHYESSFRRPGQNTHPQHVYAEVPRTAVMDLDEICLRNHPPVTFSSVHPAPFDECAMISWPPLRHRTAVTGSVSHPSRSLLDLAQHNPVGYRMNLLEAKIASEDGSSGAPLVNGSGKVIAMLHGGFGGPFSYFVRLTDIIYFLAHHGVVIRRFFHFN</sequence>
<proteinExistence type="predicted"/>
<dbReference type="OrthoDB" id="638219at2759"/>
<dbReference type="InParanoid" id="A0A0Q3F3I2"/>
<dbReference type="Proteomes" id="UP000008810">
    <property type="component" value="Chromosome 3"/>
</dbReference>
<evidence type="ECO:0000313" key="2">
    <source>
        <dbReference type="EnsemblPlants" id="KQJ94103"/>
    </source>
</evidence>
<evidence type="ECO:0008006" key="4">
    <source>
        <dbReference type="Google" id="ProtNLM"/>
    </source>
</evidence>
<dbReference type="Gramene" id="KQJ94103">
    <property type="protein sequence ID" value="KQJ94103"/>
    <property type="gene ID" value="BRADI_3g08512v3"/>
</dbReference>
<evidence type="ECO:0000313" key="1">
    <source>
        <dbReference type="EMBL" id="KQJ94103.1"/>
    </source>
</evidence>
<protein>
    <recommendedName>
        <fullName evidence="4">Peptidase S1 domain-containing protein</fullName>
    </recommendedName>
</protein>
<feature type="non-terminal residue" evidence="1">
    <location>
        <position position="1"/>
    </location>
</feature>
<dbReference type="Pfam" id="PF13365">
    <property type="entry name" value="Trypsin_2"/>
    <property type="match status" value="1"/>
</dbReference>
<dbReference type="InterPro" id="IPR009003">
    <property type="entry name" value="Peptidase_S1_PA"/>
</dbReference>
<gene>
    <name evidence="1" type="ORF">BRADI_3g08512v3</name>
</gene>
<name>A0A0Q3F3I2_BRADI</name>
<dbReference type="AlphaFoldDB" id="A0A0Q3F3I2"/>
<dbReference type="PANTHER" id="PTHR36141:SF6">
    <property type="entry name" value="SERINE PROTEASE"/>
    <property type="match status" value="1"/>
</dbReference>
<evidence type="ECO:0000313" key="3">
    <source>
        <dbReference type="Proteomes" id="UP000008810"/>
    </source>
</evidence>
<organism evidence="1">
    <name type="scientific">Brachypodium distachyon</name>
    <name type="common">Purple false brome</name>
    <name type="synonym">Trachynia distachya</name>
    <dbReference type="NCBI Taxonomy" id="15368"/>
    <lineage>
        <taxon>Eukaryota</taxon>
        <taxon>Viridiplantae</taxon>
        <taxon>Streptophyta</taxon>
        <taxon>Embryophyta</taxon>
        <taxon>Tracheophyta</taxon>
        <taxon>Spermatophyta</taxon>
        <taxon>Magnoliopsida</taxon>
        <taxon>Liliopsida</taxon>
        <taxon>Poales</taxon>
        <taxon>Poaceae</taxon>
        <taxon>BOP clade</taxon>
        <taxon>Pooideae</taxon>
        <taxon>Stipodae</taxon>
        <taxon>Brachypodieae</taxon>
        <taxon>Brachypodium</taxon>
    </lineage>
</organism>
<keyword evidence="3" id="KW-1185">Reference proteome</keyword>
<reference evidence="1 2" key="1">
    <citation type="journal article" date="2010" name="Nature">
        <title>Genome sequencing and analysis of the model grass Brachypodium distachyon.</title>
        <authorList>
            <consortium name="International Brachypodium Initiative"/>
        </authorList>
    </citation>
    <scope>NUCLEOTIDE SEQUENCE [LARGE SCALE GENOMIC DNA]</scope>
    <source>
        <strain evidence="1 2">Bd21</strain>
    </source>
</reference>